<keyword evidence="2" id="KW-0539">Nucleus</keyword>
<sequence length="610" mass="67416">MGGPLMDLYGNPLGAVRVLFDKSCRNAASPRDLTRSDWGVQELFQTCLFRENGHLQVPEINSGPVDAIPVNSLVRFRGMVQDMFDVEYYIGAYKDQGVWHTSKYMDTADVPSGPEAEPQMWDRRLFYCVPIPGENSWVKEPHSTRTSTTPSTSTMSQGEKRGRESSNEEESEAMEADAPPSDDGGDNKRLRGDDAVSTSQGVSSAAPDLDLNIPLTSSEGKKLVPCLVKVYDGQDADLKLNDVVEVFGVLTFDPELSATSFHQNGVVNDDMGVVGSAFLDDNVSLRLPASKVPRLQCITLRKISSSDFTSQIPEVAPTVLPLDFAQTRQSLLNYLTFSLGGDALAAEYLLLHLLSQVHARVDSMALGKLSLNLTGCNPGSEGAPSPMAVAAANVISKLIPRSHLMPLSLETLNKAPIAPRKDYETNRLVTGAIQLADGTHLTLDETALQAGTLGTIGVQNLEVLKHLLQWQKVEYDFQYYKMEMPADVPVLVLSQGKSRILPTDVVLPLNPSASRGPVNITDSDLISWRHYIVKARAMDHSLDESMQKTVENDLVSARQEDRTLGPEIFHRWLTMARLMAVSYLEPTLKPERWRMVRELEHRCAERLRRL</sequence>
<evidence type="ECO:0000256" key="2">
    <source>
        <dbReference type="ARBA" id="ARBA00023242"/>
    </source>
</evidence>
<dbReference type="Pfam" id="PF09739">
    <property type="entry name" value="MCM_bind"/>
    <property type="match status" value="1"/>
</dbReference>
<feature type="region of interest" description="Disordered" evidence="3">
    <location>
        <begin position="137"/>
        <end position="211"/>
    </location>
</feature>
<dbReference type="PANTHER" id="PTHR13489">
    <property type="entry name" value="MINI-CHROMOSOME MAINTENANCE COMPLEX-BINDING PROTEIN"/>
    <property type="match status" value="1"/>
</dbReference>
<accession>A0A8T0GD95</accession>
<proteinExistence type="predicted"/>
<gene>
    <name evidence="4" type="ORF">KC19_11G044300</name>
</gene>
<protein>
    <recommendedName>
        <fullName evidence="6">Mini-chromosome maintenance complex-binding protein</fullName>
    </recommendedName>
</protein>
<dbReference type="EMBL" id="CM026432">
    <property type="protein sequence ID" value="KAG0556324.1"/>
    <property type="molecule type" value="Genomic_DNA"/>
</dbReference>
<dbReference type="AlphaFoldDB" id="A0A8T0GD95"/>
<evidence type="ECO:0000256" key="3">
    <source>
        <dbReference type="SAM" id="MobiDB-lite"/>
    </source>
</evidence>
<organism evidence="4 5">
    <name type="scientific">Ceratodon purpureus</name>
    <name type="common">Fire moss</name>
    <name type="synonym">Dicranum purpureum</name>
    <dbReference type="NCBI Taxonomy" id="3225"/>
    <lineage>
        <taxon>Eukaryota</taxon>
        <taxon>Viridiplantae</taxon>
        <taxon>Streptophyta</taxon>
        <taxon>Embryophyta</taxon>
        <taxon>Bryophyta</taxon>
        <taxon>Bryophytina</taxon>
        <taxon>Bryopsida</taxon>
        <taxon>Dicranidae</taxon>
        <taxon>Pseudoditrichales</taxon>
        <taxon>Ditrichaceae</taxon>
        <taxon>Ceratodon</taxon>
    </lineage>
</organism>
<dbReference type="PANTHER" id="PTHR13489:SF0">
    <property type="entry name" value="MINI-CHROMOSOME MAINTENANCE COMPLEX-BINDING PROTEIN"/>
    <property type="match status" value="1"/>
</dbReference>
<name>A0A8T0GD95_CERPU</name>
<feature type="compositionally biased region" description="Low complexity" evidence="3">
    <location>
        <begin position="144"/>
        <end position="156"/>
    </location>
</feature>
<evidence type="ECO:0000313" key="4">
    <source>
        <dbReference type="EMBL" id="KAG0556324.1"/>
    </source>
</evidence>
<dbReference type="GO" id="GO:0003682">
    <property type="term" value="F:chromatin binding"/>
    <property type="evidence" value="ECO:0007669"/>
    <property type="project" value="TreeGrafter"/>
</dbReference>
<feature type="compositionally biased region" description="Basic and acidic residues" evidence="3">
    <location>
        <begin position="185"/>
        <end position="194"/>
    </location>
</feature>
<dbReference type="GO" id="GO:0005634">
    <property type="term" value="C:nucleus"/>
    <property type="evidence" value="ECO:0007669"/>
    <property type="project" value="UniProtKB-SubCell"/>
</dbReference>
<comment type="subcellular location">
    <subcellularLocation>
        <location evidence="1">Nucleus</location>
    </subcellularLocation>
</comment>
<evidence type="ECO:0000256" key="1">
    <source>
        <dbReference type="ARBA" id="ARBA00004123"/>
    </source>
</evidence>
<dbReference type="GO" id="GO:0006261">
    <property type="term" value="P:DNA-templated DNA replication"/>
    <property type="evidence" value="ECO:0007669"/>
    <property type="project" value="TreeGrafter"/>
</dbReference>
<dbReference type="Proteomes" id="UP000822688">
    <property type="component" value="Chromosome 11"/>
</dbReference>
<dbReference type="InterPro" id="IPR019140">
    <property type="entry name" value="MCM_complex-bd"/>
</dbReference>
<reference evidence="4 5" key="1">
    <citation type="submission" date="2020-06" db="EMBL/GenBank/DDBJ databases">
        <title>WGS assembly of Ceratodon purpureus strain R40.</title>
        <authorList>
            <person name="Carey S.B."/>
            <person name="Jenkins J."/>
            <person name="Shu S."/>
            <person name="Lovell J.T."/>
            <person name="Sreedasyam A."/>
            <person name="Maumus F."/>
            <person name="Tiley G.P."/>
            <person name="Fernandez-Pozo N."/>
            <person name="Barry K."/>
            <person name="Chen C."/>
            <person name="Wang M."/>
            <person name="Lipzen A."/>
            <person name="Daum C."/>
            <person name="Saski C.A."/>
            <person name="Payton A.C."/>
            <person name="Mcbreen J.C."/>
            <person name="Conrad R.E."/>
            <person name="Kollar L.M."/>
            <person name="Olsson S."/>
            <person name="Huttunen S."/>
            <person name="Landis J.B."/>
            <person name="Wickett N.J."/>
            <person name="Johnson M.G."/>
            <person name="Rensing S.A."/>
            <person name="Grimwood J."/>
            <person name="Schmutz J."/>
            <person name="Mcdaniel S.F."/>
        </authorList>
    </citation>
    <scope>NUCLEOTIDE SEQUENCE [LARGE SCALE GENOMIC DNA]</scope>
    <source>
        <strain evidence="4 5">R40</strain>
    </source>
</reference>
<evidence type="ECO:0008006" key="6">
    <source>
        <dbReference type="Google" id="ProtNLM"/>
    </source>
</evidence>
<evidence type="ECO:0000313" key="5">
    <source>
        <dbReference type="Proteomes" id="UP000822688"/>
    </source>
</evidence>
<keyword evidence="5" id="KW-1185">Reference proteome</keyword>
<comment type="caution">
    <text evidence="4">The sequence shown here is derived from an EMBL/GenBank/DDBJ whole genome shotgun (WGS) entry which is preliminary data.</text>
</comment>